<dbReference type="EMBL" id="JBJJXI010000121">
    <property type="protein sequence ID" value="KAL3390088.1"/>
    <property type="molecule type" value="Genomic_DNA"/>
</dbReference>
<reference evidence="1 2" key="1">
    <citation type="journal article" date="2024" name="bioRxiv">
        <title>A reference genome for Trichogramma kaykai: A tiny desert-dwelling parasitoid wasp with competing sex-ratio distorters.</title>
        <authorList>
            <person name="Culotta J."/>
            <person name="Lindsey A.R."/>
        </authorList>
    </citation>
    <scope>NUCLEOTIDE SEQUENCE [LARGE SCALE GENOMIC DNA]</scope>
    <source>
        <strain evidence="1 2">KSX58</strain>
    </source>
</reference>
<comment type="caution">
    <text evidence="1">The sequence shown here is derived from an EMBL/GenBank/DDBJ whole genome shotgun (WGS) entry which is preliminary data.</text>
</comment>
<dbReference type="Proteomes" id="UP001627154">
    <property type="component" value="Unassembled WGS sequence"/>
</dbReference>
<sequence>MLATYKMYKVHGKMVLNWENRKIRGSIQTHVLVIICPRAGHGIVRSAEGCCDSSLTIRSMSSRVLSVSGHN</sequence>
<evidence type="ECO:0000313" key="2">
    <source>
        <dbReference type="Proteomes" id="UP001627154"/>
    </source>
</evidence>
<name>A0ABD2WB30_9HYME</name>
<proteinExistence type="predicted"/>
<evidence type="ECO:0000313" key="1">
    <source>
        <dbReference type="EMBL" id="KAL3390088.1"/>
    </source>
</evidence>
<gene>
    <name evidence="1" type="ORF">TKK_014909</name>
</gene>
<protein>
    <submittedName>
        <fullName evidence="1">Uncharacterized protein</fullName>
    </submittedName>
</protein>
<dbReference type="AlphaFoldDB" id="A0ABD2WB30"/>
<accession>A0ABD2WB30</accession>
<keyword evidence="2" id="KW-1185">Reference proteome</keyword>
<organism evidence="1 2">
    <name type="scientific">Trichogramma kaykai</name>
    <dbReference type="NCBI Taxonomy" id="54128"/>
    <lineage>
        <taxon>Eukaryota</taxon>
        <taxon>Metazoa</taxon>
        <taxon>Ecdysozoa</taxon>
        <taxon>Arthropoda</taxon>
        <taxon>Hexapoda</taxon>
        <taxon>Insecta</taxon>
        <taxon>Pterygota</taxon>
        <taxon>Neoptera</taxon>
        <taxon>Endopterygota</taxon>
        <taxon>Hymenoptera</taxon>
        <taxon>Apocrita</taxon>
        <taxon>Proctotrupomorpha</taxon>
        <taxon>Chalcidoidea</taxon>
        <taxon>Trichogrammatidae</taxon>
        <taxon>Trichogramma</taxon>
    </lineage>
</organism>